<dbReference type="SUPFAM" id="SSF54928">
    <property type="entry name" value="RNA-binding domain, RBD"/>
    <property type="match status" value="1"/>
</dbReference>
<name>A0A7L5E0E3_9SPHI</name>
<dbReference type="RefSeq" id="WP_169606766.1">
    <property type="nucleotide sequence ID" value="NZ_CP051682.1"/>
</dbReference>
<dbReference type="PROSITE" id="PS50102">
    <property type="entry name" value="RRM"/>
    <property type="match status" value="1"/>
</dbReference>
<dbReference type="PANTHER" id="PTHR48025:SF1">
    <property type="entry name" value="RRM DOMAIN-CONTAINING PROTEIN"/>
    <property type="match status" value="1"/>
</dbReference>
<keyword evidence="5" id="KW-1185">Reference proteome</keyword>
<gene>
    <name evidence="4" type="ORF">HH214_07690</name>
</gene>
<dbReference type="InterPro" id="IPR050502">
    <property type="entry name" value="Euk_RNA-bind_prot"/>
</dbReference>
<dbReference type="Pfam" id="PF00076">
    <property type="entry name" value="RRM_1"/>
    <property type="match status" value="1"/>
</dbReference>
<organism evidence="4 5">
    <name type="scientific">Mucilaginibacter robiniae</name>
    <dbReference type="NCBI Taxonomy" id="2728022"/>
    <lineage>
        <taxon>Bacteria</taxon>
        <taxon>Pseudomonadati</taxon>
        <taxon>Bacteroidota</taxon>
        <taxon>Sphingobacteriia</taxon>
        <taxon>Sphingobacteriales</taxon>
        <taxon>Sphingobacteriaceae</taxon>
        <taxon>Mucilaginibacter</taxon>
    </lineage>
</organism>
<accession>A0A7L5E0E3</accession>
<protein>
    <submittedName>
        <fullName evidence="4">RNA-binding protein</fullName>
    </submittedName>
</protein>
<dbReference type="CDD" id="cd00590">
    <property type="entry name" value="RRM_SF"/>
    <property type="match status" value="1"/>
</dbReference>
<feature type="compositionally biased region" description="Low complexity" evidence="2">
    <location>
        <begin position="92"/>
        <end position="108"/>
    </location>
</feature>
<evidence type="ECO:0000313" key="5">
    <source>
        <dbReference type="Proteomes" id="UP000503278"/>
    </source>
</evidence>
<dbReference type="PANTHER" id="PTHR48025">
    <property type="entry name" value="OS02G0815200 PROTEIN"/>
    <property type="match status" value="1"/>
</dbReference>
<sequence>MVKLFVGGFPLDITEIELAKLFYPFGDISTLKLVCDRKTRICKGYAFIEMVSEQDARNAVAGLHDMPMGDRSLTVKFAEENAKPTQSPRSYAPKSNNAKPSSAPSSANQRIKRPRRAV</sequence>
<dbReference type="GO" id="GO:0003729">
    <property type="term" value="F:mRNA binding"/>
    <property type="evidence" value="ECO:0007669"/>
    <property type="project" value="TreeGrafter"/>
</dbReference>
<evidence type="ECO:0000256" key="2">
    <source>
        <dbReference type="SAM" id="MobiDB-lite"/>
    </source>
</evidence>
<dbReference type="Proteomes" id="UP000503278">
    <property type="component" value="Chromosome"/>
</dbReference>
<dbReference type="Gene3D" id="3.30.70.330">
    <property type="match status" value="1"/>
</dbReference>
<keyword evidence="1" id="KW-0694">RNA-binding</keyword>
<feature type="domain" description="RRM" evidence="3">
    <location>
        <begin position="2"/>
        <end position="80"/>
    </location>
</feature>
<dbReference type="EMBL" id="CP051682">
    <property type="protein sequence ID" value="QJD95759.1"/>
    <property type="molecule type" value="Genomic_DNA"/>
</dbReference>
<reference evidence="4 5" key="1">
    <citation type="submission" date="2020-04" db="EMBL/GenBank/DDBJ databases">
        <title>Genome sequencing of novel species.</title>
        <authorList>
            <person name="Heo J."/>
            <person name="Kim S.-J."/>
            <person name="Kim J.-S."/>
            <person name="Hong S.-B."/>
            <person name="Kwon S.-W."/>
        </authorList>
    </citation>
    <scope>NUCLEOTIDE SEQUENCE [LARGE SCALE GENOMIC DNA]</scope>
    <source>
        <strain evidence="4 5">F39-2</strain>
    </source>
</reference>
<evidence type="ECO:0000256" key="1">
    <source>
        <dbReference type="ARBA" id="ARBA00022884"/>
    </source>
</evidence>
<proteinExistence type="predicted"/>
<feature type="region of interest" description="Disordered" evidence="2">
    <location>
        <begin position="80"/>
        <end position="118"/>
    </location>
</feature>
<dbReference type="KEGG" id="mrob:HH214_07690"/>
<dbReference type="AlphaFoldDB" id="A0A7L5E0E3"/>
<dbReference type="InterPro" id="IPR012677">
    <property type="entry name" value="Nucleotide-bd_a/b_plait_sf"/>
</dbReference>
<evidence type="ECO:0000259" key="3">
    <source>
        <dbReference type="PROSITE" id="PS50102"/>
    </source>
</evidence>
<dbReference type="InterPro" id="IPR000504">
    <property type="entry name" value="RRM_dom"/>
</dbReference>
<dbReference type="SMART" id="SM00360">
    <property type="entry name" value="RRM"/>
    <property type="match status" value="1"/>
</dbReference>
<dbReference type="InterPro" id="IPR035979">
    <property type="entry name" value="RBD_domain_sf"/>
</dbReference>
<evidence type="ECO:0000313" key="4">
    <source>
        <dbReference type="EMBL" id="QJD95759.1"/>
    </source>
</evidence>